<organism evidence="1 2">
    <name type="scientific">Glomus cerebriforme</name>
    <dbReference type="NCBI Taxonomy" id="658196"/>
    <lineage>
        <taxon>Eukaryota</taxon>
        <taxon>Fungi</taxon>
        <taxon>Fungi incertae sedis</taxon>
        <taxon>Mucoromycota</taxon>
        <taxon>Glomeromycotina</taxon>
        <taxon>Glomeromycetes</taxon>
        <taxon>Glomerales</taxon>
        <taxon>Glomeraceae</taxon>
        <taxon>Glomus</taxon>
    </lineage>
</organism>
<evidence type="ECO:0000313" key="1">
    <source>
        <dbReference type="EMBL" id="RIA99205.1"/>
    </source>
</evidence>
<dbReference type="OrthoDB" id="10437518at2759"/>
<evidence type="ECO:0000313" key="2">
    <source>
        <dbReference type="Proteomes" id="UP000265703"/>
    </source>
</evidence>
<name>A0A397TRF3_9GLOM</name>
<protein>
    <submittedName>
        <fullName evidence="1">Uncharacterized protein</fullName>
    </submittedName>
</protein>
<comment type="caution">
    <text evidence="1">The sequence shown here is derived from an EMBL/GenBank/DDBJ whole genome shotgun (WGS) entry which is preliminary data.</text>
</comment>
<gene>
    <name evidence="1" type="ORF">C1645_811676</name>
</gene>
<dbReference type="AlphaFoldDB" id="A0A397TRF3"/>
<keyword evidence="2" id="KW-1185">Reference proteome</keyword>
<sequence length="126" mass="14507">MPISKILFDTLNGREFQWSFFGNFERAGFWEIAFISSTVPFKMKVRPFGGSPCENVGEVFGDDYDYIYGIVTVTEWYFILFTSDGISCMSKNPLNIQFSESALKEGSEEEKELHKNVKWVMKVIEG</sequence>
<proteinExistence type="predicted"/>
<dbReference type="Proteomes" id="UP000265703">
    <property type="component" value="Unassembled WGS sequence"/>
</dbReference>
<reference evidence="1 2" key="1">
    <citation type="submission" date="2018-06" db="EMBL/GenBank/DDBJ databases">
        <title>Comparative genomics reveals the genomic features of Rhizophagus irregularis, R. cerebriforme, R. diaphanum and Gigaspora rosea, and their symbiotic lifestyle signature.</title>
        <authorList>
            <person name="Morin E."/>
            <person name="San Clemente H."/>
            <person name="Chen E.C.H."/>
            <person name="De La Providencia I."/>
            <person name="Hainaut M."/>
            <person name="Kuo A."/>
            <person name="Kohler A."/>
            <person name="Murat C."/>
            <person name="Tang N."/>
            <person name="Roy S."/>
            <person name="Loubradou J."/>
            <person name="Henrissat B."/>
            <person name="Grigoriev I.V."/>
            <person name="Corradi N."/>
            <person name="Roux C."/>
            <person name="Martin F.M."/>
        </authorList>
    </citation>
    <scope>NUCLEOTIDE SEQUENCE [LARGE SCALE GENOMIC DNA]</scope>
    <source>
        <strain evidence="1 2">DAOM 227022</strain>
    </source>
</reference>
<dbReference type="EMBL" id="QKYT01000006">
    <property type="protein sequence ID" value="RIA99205.1"/>
    <property type="molecule type" value="Genomic_DNA"/>
</dbReference>
<accession>A0A397TRF3</accession>